<evidence type="ECO:0000256" key="1">
    <source>
        <dbReference type="ARBA" id="ARBA00000185"/>
    </source>
</evidence>
<dbReference type="NCBIfam" id="NF004189">
    <property type="entry name" value="PRK05644.1"/>
    <property type="match status" value="1"/>
</dbReference>
<dbReference type="GO" id="GO:0046872">
    <property type="term" value="F:metal ion binding"/>
    <property type="evidence" value="ECO:0007669"/>
    <property type="project" value="UniProtKB-KW"/>
</dbReference>
<dbReference type="Gene3D" id="3.30.230.10">
    <property type="match status" value="1"/>
</dbReference>
<comment type="miscellaneous">
    <text evidence="11">Few gyrases are as efficient as E.coli at forming negative supercoils. Not all organisms have 2 type II topoisomerases; in organisms with a single type II topoisomerase this enzyme also has to decatenate newly replicated chromosomes.</text>
</comment>
<dbReference type="STRING" id="1069642.Bdt_0004"/>
<feature type="binding site" evidence="11">
    <location>
        <position position="436"/>
    </location>
    <ligand>
        <name>Mg(2+)</name>
        <dbReference type="ChEBI" id="CHEBI:18420"/>
        <label>1</label>
        <note>catalytic</note>
    </ligand>
</feature>
<comment type="subunit">
    <text evidence="11">Heterotetramer, composed of two GyrA and two GyrB chains. In the heterotetramer, GyrA contains the active site tyrosine that forms a transient covalent intermediate with DNA, while GyrB binds cofactors and catalyzes ATP hydrolysis.</text>
</comment>
<evidence type="ECO:0000256" key="4">
    <source>
        <dbReference type="ARBA" id="ARBA00022723"/>
    </source>
</evidence>
<dbReference type="HOGENOM" id="CLU_006146_4_1_7"/>
<dbReference type="NCBIfam" id="NF011501">
    <property type="entry name" value="PRK14939.1"/>
    <property type="match status" value="1"/>
</dbReference>
<feature type="binding site" evidence="11">
    <location>
        <position position="510"/>
    </location>
    <ligand>
        <name>Mg(2+)</name>
        <dbReference type="ChEBI" id="CHEBI:18420"/>
        <label>1</label>
        <note>catalytic</note>
    </ligand>
</feature>
<dbReference type="PANTHER" id="PTHR45866:SF1">
    <property type="entry name" value="DNA GYRASE SUBUNIT B, MITOCHONDRIAL"/>
    <property type="match status" value="1"/>
</dbReference>
<dbReference type="InterPro" id="IPR034160">
    <property type="entry name" value="TOPRIM_GyrB"/>
</dbReference>
<dbReference type="InterPro" id="IPR003594">
    <property type="entry name" value="HATPase_dom"/>
</dbReference>
<dbReference type="GO" id="GO:0005524">
    <property type="term" value="F:ATP binding"/>
    <property type="evidence" value="ECO:0007669"/>
    <property type="project" value="UniProtKB-UniRule"/>
</dbReference>
<dbReference type="PROSITE" id="PS50880">
    <property type="entry name" value="TOPRIM"/>
    <property type="match status" value="1"/>
</dbReference>
<evidence type="ECO:0000256" key="7">
    <source>
        <dbReference type="ARBA" id="ARBA00022842"/>
    </source>
</evidence>
<dbReference type="GO" id="GO:0003677">
    <property type="term" value="F:DNA binding"/>
    <property type="evidence" value="ECO:0007669"/>
    <property type="project" value="UniProtKB-KW"/>
</dbReference>
<dbReference type="InterPro" id="IPR014721">
    <property type="entry name" value="Ribsml_uS5_D2-typ_fold_subgr"/>
</dbReference>
<dbReference type="EMBL" id="CP002930">
    <property type="protein sequence ID" value="AFX99717.1"/>
    <property type="molecule type" value="Genomic_DNA"/>
</dbReference>
<evidence type="ECO:0000256" key="8">
    <source>
        <dbReference type="ARBA" id="ARBA00023029"/>
    </source>
</evidence>
<evidence type="ECO:0000256" key="10">
    <source>
        <dbReference type="ARBA" id="ARBA00023235"/>
    </source>
</evidence>
<dbReference type="InterPro" id="IPR002288">
    <property type="entry name" value="DNA_gyrase_B_C"/>
</dbReference>
<evidence type="ECO:0000256" key="5">
    <source>
        <dbReference type="ARBA" id="ARBA00022741"/>
    </source>
</evidence>
<evidence type="ECO:0000256" key="2">
    <source>
        <dbReference type="ARBA" id="ARBA00010708"/>
    </source>
</evidence>
<keyword evidence="8 11" id="KW-0799">Topoisomerase</keyword>
<dbReference type="AlphaFoldDB" id="K7YQ76"/>
<dbReference type="CDD" id="cd03366">
    <property type="entry name" value="TOPRIM_TopoIIA_GyrB"/>
    <property type="match status" value="1"/>
</dbReference>
<dbReference type="Gene3D" id="3.30.565.10">
    <property type="entry name" value="Histidine kinase-like ATPase, C-terminal domain"/>
    <property type="match status" value="1"/>
</dbReference>
<dbReference type="InterPro" id="IPR013506">
    <property type="entry name" value="Topo_IIA_bsu_dom2"/>
</dbReference>
<dbReference type="Proteomes" id="UP000010074">
    <property type="component" value="Chromosome"/>
</dbReference>
<dbReference type="SUPFAM" id="SSF56719">
    <property type="entry name" value="Type II DNA topoisomerase"/>
    <property type="match status" value="1"/>
</dbReference>
<dbReference type="InterPro" id="IPR036890">
    <property type="entry name" value="HATPase_C_sf"/>
</dbReference>
<keyword evidence="9" id="KW-0238">DNA-binding</keyword>
<evidence type="ECO:0000256" key="9">
    <source>
        <dbReference type="ARBA" id="ARBA00023125"/>
    </source>
</evidence>
<reference evidence="13 14" key="1">
    <citation type="journal article" date="2012" name="BMC Genomics">
        <title>Genome analysis of a simultaneously predatory and prey-independent, novel Bdellovibrio bacteriovorus from the River Tiber, supports in silico predictions of both ancient and recent lateral gene transfer from diverse bacteria.</title>
        <authorList>
            <person name="Hobley L."/>
            <person name="Lerner T.R."/>
            <person name="Williams L.E."/>
            <person name="Lambert C."/>
            <person name="Till R."/>
            <person name="Milner D.S."/>
            <person name="Basford S.M."/>
            <person name="Capeness M.J."/>
            <person name="Fenton A.K."/>
            <person name="Atterbury R.J."/>
            <person name="Harris M.A."/>
            <person name="Sockett R.E."/>
        </authorList>
    </citation>
    <scope>NUCLEOTIDE SEQUENCE [LARGE SCALE GENOMIC DNA]</scope>
    <source>
        <strain evidence="13 14">Tiberius</strain>
    </source>
</reference>
<evidence type="ECO:0000256" key="3">
    <source>
        <dbReference type="ARBA" id="ARBA00022490"/>
    </source>
</evidence>
<dbReference type="Pfam" id="PF02518">
    <property type="entry name" value="HATPase_c"/>
    <property type="match status" value="1"/>
</dbReference>
<dbReference type="PANTHER" id="PTHR45866">
    <property type="entry name" value="DNA GYRASE/TOPOISOMERASE SUBUNIT B"/>
    <property type="match status" value="1"/>
</dbReference>
<dbReference type="Gene3D" id="3.40.50.670">
    <property type="match status" value="2"/>
</dbReference>
<dbReference type="PRINTS" id="PR00418">
    <property type="entry name" value="TPI2FAMILY"/>
</dbReference>
<keyword evidence="3 11" id="KW-0963">Cytoplasm</keyword>
<evidence type="ECO:0000259" key="12">
    <source>
        <dbReference type="PROSITE" id="PS50880"/>
    </source>
</evidence>
<dbReference type="GO" id="GO:0005737">
    <property type="term" value="C:cytoplasm"/>
    <property type="evidence" value="ECO:0007669"/>
    <property type="project" value="UniProtKB-SubCell"/>
</dbReference>
<evidence type="ECO:0000256" key="11">
    <source>
        <dbReference type="HAMAP-Rule" id="MF_01898"/>
    </source>
</evidence>
<feature type="site" description="Interaction with DNA" evidence="11">
    <location>
        <position position="464"/>
    </location>
</feature>
<dbReference type="InterPro" id="IPR013760">
    <property type="entry name" value="Topo_IIA-like_dom_sf"/>
</dbReference>
<dbReference type="SUPFAM" id="SSF54211">
    <property type="entry name" value="Ribosomal protein S5 domain 2-like"/>
    <property type="match status" value="1"/>
</dbReference>
<dbReference type="RefSeq" id="WP_015089214.1">
    <property type="nucleotide sequence ID" value="NC_019567.1"/>
</dbReference>
<dbReference type="KEGG" id="bbat:Bdt_0004"/>
<dbReference type="NCBIfam" id="TIGR01059">
    <property type="entry name" value="gyrB"/>
    <property type="match status" value="1"/>
</dbReference>
<dbReference type="InterPro" id="IPR013759">
    <property type="entry name" value="Topo_IIA_B_C"/>
</dbReference>
<keyword evidence="10 11" id="KW-0413">Isomerase</keyword>
<dbReference type="Pfam" id="PF01751">
    <property type="entry name" value="Toprim"/>
    <property type="match status" value="1"/>
</dbReference>
<dbReference type="InterPro" id="IPR006171">
    <property type="entry name" value="TOPRIM_dom"/>
</dbReference>
<sequence length="814" mass="91497">MQSNEGFPVSAEEQKSYSADSIQVLEGLEAVRKRPGMYIGDTAFKGYHHLVYEIVDNSVDEHLAGYCKKISVSINADESITVEDDGRGIPVATQKQTGKSALELVMTVLHAGGKFDGGGYKVSGGLHGVGASVVNALSDRVSVEVQRDGHFWRQNYERGKILAPVAQGETTTKTGTKVTFKPDRTIFKDETLSYDFTTLANRFRELAFLNAGLHISLTDERNGKKQDFQYSEGVAEFVKYMNQSKKSLHNEVVYFKGEKDNVEVEIAMQWNDSYSESVFTYCNNINTHEGGTHLVGFRAALTRTTNAYATEKNLLKDLKANLEGEDIREGLAAVISVKVREPQFEGQTKTKLGNAEVKGIVETLVNEKLADWMDRNPSVAKNIIMKCVESARAREAARKARDLTRRKTVLDGGSLPGKMADCQERDPALCELYLVEGDSAGGSAKQGRDRRTQAILPLKGKILNVEKARFDKIISSEEIKVIISALGTGIGKDNVNVDKIRYHKIIIMTDADVDGSHIMTLLLTFFYRQMPLVLERGYVYIAQPPLYRAKKGKEETYLKNEAALTEYLLSSGLGNFKIKGKESLPEKDLRQLILNIQRFNDLLRVSSKKYDKDVLYFLLSKVTDFEKTFTDAKKIEQVLTDLGAWVNSDQTLGITEYKGEVKTEAETGKMYADIYTVRYADRMTTKFSTDNLRSSEIIELRKIWADIQAISTLPLTILEGENEVQFENYNDFYTHVMESTKKGIYIQRYKGLGEMNPEQLWETTLNKENRTLLKVTIDDAVAADETFSILMGEMVEPRRQFIHDNALLARSLDV</sequence>
<keyword evidence="7 11" id="KW-0460">Magnesium</keyword>
<keyword evidence="5 11" id="KW-0547">Nucleotide-binding</keyword>
<keyword evidence="4 11" id="KW-0479">Metal-binding</keyword>
<organism evidence="13 14">
    <name type="scientific">Bdellovibrio bacteriovorus str. Tiberius</name>
    <dbReference type="NCBI Taxonomy" id="1069642"/>
    <lineage>
        <taxon>Bacteria</taxon>
        <taxon>Pseudomonadati</taxon>
        <taxon>Bdellovibrionota</taxon>
        <taxon>Bdellovibrionia</taxon>
        <taxon>Bdellovibrionales</taxon>
        <taxon>Pseudobdellovibrionaceae</taxon>
        <taxon>Bdellovibrio</taxon>
    </lineage>
</organism>
<dbReference type="EC" id="5.6.2.2" evidence="11"/>
<dbReference type="PRINTS" id="PR01159">
    <property type="entry name" value="DNAGYRASEB"/>
</dbReference>
<dbReference type="InterPro" id="IPR011557">
    <property type="entry name" value="GyrB"/>
</dbReference>
<dbReference type="Pfam" id="PF00986">
    <property type="entry name" value="DNA_gyraseB_C"/>
    <property type="match status" value="1"/>
</dbReference>
<gene>
    <name evidence="11 13" type="primary">gyrB</name>
    <name evidence="13" type="ORF">Bdt_0004</name>
</gene>
<dbReference type="CDD" id="cd16928">
    <property type="entry name" value="HATPase_GyrB-like"/>
    <property type="match status" value="1"/>
</dbReference>
<dbReference type="GO" id="GO:0006265">
    <property type="term" value="P:DNA topological change"/>
    <property type="evidence" value="ECO:0007669"/>
    <property type="project" value="UniProtKB-UniRule"/>
</dbReference>
<feature type="domain" description="Toprim" evidence="12">
    <location>
        <begin position="430"/>
        <end position="545"/>
    </location>
</feature>
<dbReference type="SMART" id="SM00387">
    <property type="entry name" value="HATPase_c"/>
    <property type="match status" value="1"/>
</dbReference>
<dbReference type="Pfam" id="PF21249">
    <property type="entry name" value="GyrB_hook"/>
    <property type="match status" value="1"/>
</dbReference>
<dbReference type="FunFam" id="3.30.230.10:FF:000005">
    <property type="entry name" value="DNA gyrase subunit B"/>
    <property type="match status" value="1"/>
</dbReference>
<evidence type="ECO:0000256" key="6">
    <source>
        <dbReference type="ARBA" id="ARBA00022840"/>
    </source>
</evidence>
<dbReference type="GO" id="GO:0005694">
    <property type="term" value="C:chromosome"/>
    <property type="evidence" value="ECO:0007669"/>
    <property type="project" value="InterPro"/>
</dbReference>
<dbReference type="InterPro" id="IPR049353">
    <property type="entry name" value="GyrB_hook"/>
</dbReference>
<dbReference type="SUPFAM" id="SSF55874">
    <property type="entry name" value="ATPase domain of HSP90 chaperone/DNA topoisomerase II/histidine kinase"/>
    <property type="match status" value="1"/>
</dbReference>
<keyword evidence="6 11" id="KW-0067">ATP-binding</keyword>
<dbReference type="GO" id="GO:0003918">
    <property type="term" value="F:DNA topoisomerase type II (double strand cut, ATP-hydrolyzing) activity"/>
    <property type="evidence" value="ECO:0007669"/>
    <property type="project" value="UniProtKB-UniRule"/>
</dbReference>
<dbReference type="InterPro" id="IPR000565">
    <property type="entry name" value="Topo_IIA_B"/>
</dbReference>
<name>K7YQ76_BDEBC</name>
<dbReference type="HAMAP" id="MF_01898">
    <property type="entry name" value="GyrB"/>
    <property type="match status" value="1"/>
</dbReference>
<dbReference type="InterPro" id="IPR001241">
    <property type="entry name" value="Topo_IIA"/>
</dbReference>
<dbReference type="InterPro" id="IPR041423">
    <property type="entry name" value="GyrB_insert"/>
</dbReference>
<dbReference type="PROSITE" id="PS00177">
    <property type="entry name" value="TOPOISOMERASE_II"/>
    <property type="match status" value="1"/>
</dbReference>
<dbReference type="FunFam" id="3.30.565.10:FF:000002">
    <property type="entry name" value="DNA gyrase subunit B"/>
    <property type="match status" value="1"/>
</dbReference>
<feature type="binding site" evidence="11">
    <location>
        <position position="510"/>
    </location>
    <ligand>
        <name>Mg(2+)</name>
        <dbReference type="ChEBI" id="CHEBI:18420"/>
        <label>2</label>
    </ligand>
</feature>
<feature type="binding site" evidence="11">
    <location>
        <position position="512"/>
    </location>
    <ligand>
        <name>Mg(2+)</name>
        <dbReference type="ChEBI" id="CHEBI:18420"/>
        <label>2</label>
    </ligand>
</feature>
<evidence type="ECO:0000313" key="14">
    <source>
        <dbReference type="Proteomes" id="UP000010074"/>
    </source>
</evidence>
<comment type="subcellular location">
    <subcellularLocation>
        <location evidence="11">Cytoplasm</location>
    </subcellularLocation>
</comment>
<dbReference type="Pfam" id="PF00204">
    <property type="entry name" value="DNA_gyraseB"/>
    <property type="match status" value="1"/>
</dbReference>
<feature type="site" description="Interaction with DNA" evidence="11">
    <location>
        <position position="461"/>
    </location>
</feature>
<dbReference type="PATRIC" id="fig|1069642.3.peg.4"/>
<dbReference type="InterPro" id="IPR018522">
    <property type="entry name" value="TopoIIA_CS"/>
</dbReference>
<evidence type="ECO:0000313" key="13">
    <source>
        <dbReference type="EMBL" id="AFX99717.1"/>
    </source>
</evidence>
<dbReference type="FunFam" id="3.40.50.670:FF:000001">
    <property type="entry name" value="DNA topoisomerase 2"/>
    <property type="match status" value="1"/>
</dbReference>
<dbReference type="InterPro" id="IPR020568">
    <property type="entry name" value="Ribosomal_Su5_D2-typ_SF"/>
</dbReference>
<proteinExistence type="inferred from homology"/>
<dbReference type="SMART" id="SM00433">
    <property type="entry name" value="TOP2c"/>
    <property type="match status" value="1"/>
</dbReference>
<protein>
    <recommendedName>
        <fullName evidence="11">DNA gyrase subunit B</fullName>
        <ecNumber evidence="11">5.6.2.2</ecNumber>
    </recommendedName>
</protein>
<dbReference type="GO" id="GO:0006261">
    <property type="term" value="P:DNA-templated DNA replication"/>
    <property type="evidence" value="ECO:0007669"/>
    <property type="project" value="UniProtKB-UniRule"/>
</dbReference>
<dbReference type="Pfam" id="PF18053">
    <property type="entry name" value="GyrB_insert"/>
    <property type="match status" value="1"/>
</dbReference>
<comment type="cofactor">
    <cofactor evidence="11">
        <name>Mg(2+)</name>
        <dbReference type="ChEBI" id="CHEBI:18420"/>
    </cofactor>
    <cofactor evidence="11">
        <name>Mn(2+)</name>
        <dbReference type="ChEBI" id="CHEBI:29035"/>
    </cofactor>
    <cofactor evidence="11">
        <name>Ca(2+)</name>
        <dbReference type="ChEBI" id="CHEBI:29108"/>
    </cofactor>
    <text evidence="11">Binds two Mg(2+) per subunit. The magnesium ions form salt bridges with both the protein and the DNA. Can also accept other divalent metal cations, such as Mn(2+) or Ca(2+).</text>
</comment>
<accession>K7YQ76</accession>
<comment type="similarity">
    <text evidence="2 11">Belongs to the type II topoisomerase GyrB family.</text>
</comment>
<dbReference type="CDD" id="cd00822">
    <property type="entry name" value="TopoII_Trans_DNA_gyrase"/>
    <property type="match status" value="1"/>
</dbReference>
<comment type="catalytic activity">
    <reaction evidence="1 11">
        <text>ATP-dependent breakage, passage and rejoining of double-stranded DNA.</text>
        <dbReference type="EC" id="5.6.2.2"/>
    </reaction>
</comment>
<comment type="function">
    <text evidence="11">A type II topoisomerase that negatively supercoils closed circular double-stranded (ds) DNA in an ATP-dependent manner to modulate DNA topology and maintain chromosomes in an underwound state. Negative supercoiling favors strand separation, and DNA replication, transcription, recombination and repair, all of which involve strand separation. Also able to catalyze the interconversion of other topological isomers of dsDNA rings, including catenanes and knotted rings. Type II topoisomerases break and join 2 DNA strands simultaneously in an ATP-dependent manner.</text>
</comment>